<protein>
    <submittedName>
        <fullName evidence="10">Response regulator transcription factor</fullName>
    </submittedName>
</protein>
<keyword evidence="1" id="KW-0597">Phosphoprotein</keyword>
<comment type="caution">
    <text evidence="6">Lacks conserved residue(s) required for the propagation of feature annotation.</text>
</comment>
<dbReference type="SUPFAM" id="SSF46894">
    <property type="entry name" value="C-terminal effector domain of the bipartite response regulators"/>
    <property type="match status" value="1"/>
</dbReference>
<dbReference type="CDD" id="cd00383">
    <property type="entry name" value="trans_reg_C"/>
    <property type="match status" value="1"/>
</dbReference>
<keyword evidence="5" id="KW-0804">Transcription</keyword>
<dbReference type="Proteomes" id="UP001428817">
    <property type="component" value="Unassembled WGS sequence"/>
</dbReference>
<evidence type="ECO:0000259" key="9">
    <source>
        <dbReference type="PROSITE" id="PS51755"/>
    </source>
</evidence>
<dbReference type="InterPro" id="IPR001789">
    <property type="entry name" value="Sig_transdc_resp-reg_receiver"/>
</dbReference>
<evidence type="ECO:0000256" key="5">
    <source>
        <dbReference type="ARBA" id="ARBA00023163"/>
    </source>
</evidence>
<dbReference type="Pfam" id="PF00072">
    <property type="entry name" value="Response_reg"/>
    <property type="match status" value="1"/>
</dbReference>
<dbReference type="InterPro" id="IPR016032">
    <property type="entry name" value="Sig_transdc_resp-reg_C-effctor"/>
</dbReference>
<keyword evidence="3" id="KW-0805">Transcription regulation</keyword>
<feature type="DNA-binding region" description="OmpR/PhoB-type" evidence="7">
    <location>
        <begin position="121"/>
        <end position="216"/>
    </location>
</feature>
<reference evidence="11" key="1">
    <citation type="journal article" date="2019" name="Int. J. Syst. Evol. Microbiol.">
        <title>The Global Catalogue of Microorganisms (GCM) 10K type strain sequencing project: providing services to taxonomists for standard genome sequencing and annotation.</title>
        <authorList>
            <consortium name="The Broad Institute Genomics Platform"/>
            <consortium name="The Broad Institute Genome Sequencing Center for Infectious Disease"/>
            <person name="Wu L."/>
            <person name="Ma J."/>
        </authorList>
    </citation>
    <scope>NUCLEOTIDE SEQUENCE [LARGE SCALE GENOMIC DNA]</scope>
    <source>
        <strain evidence="11">JCM 18303</strain>
    </source>
</reference>
<dbReference type="PROSITE" id="PS50110">
    <property type="entry name" value="RESPONSE_REGULATORY"/>
    <property type="match status" value="1"/>
</dbReference>
<dbReference type="SMART" id="SM00862">
    <property type="entry name" value="Trans_reg_C"/>
    <property type="match status" value="1"/>
</dbReference>
<dbReference type="PROSITE" id="PS51755">
    <property type="entry name" value="OMPR_PHOB"/>
    <property type="match status" value="1"/>
</dbReference>
<proteinExistence type="predicted"/>
<dbReference type="PANTHER" id="PTHR48111:SF1">
    <property type="entry name" value="TWO-COMPONENT RESPONSE REGULATOR ORR33"/>
    <property type="match status" value="1"/>
</dbReference>
<keyword evidence="2" id="KW-0902">Two-component regulatory system</keyword>
<evidence type="ECO:0000313" key="11">
    <source>
        <dbReference type="Proteomes" id="UP001428817"/>
    </source>
</evidence>
<evidence type="ECO:0000256" key="2">
    <source>
        <dbReference type="ARBA" id="ARBA00023012"/>
    </source>
</evidence>
<name>A0ABP9RDG5_9PSEU</name>
<dbReference type="InterPro" id="IPR036388">
    <property type="entry name" value="WH-like_DNA-bd_sf"/>
</dbReference>
<dbReference type="PANTHER" id="PTHR48111">
    <property type="entry name" value="REGULATOR OF RPOS"/>
    <property type="match status" value="1"/>
</dbReference>
<feature type="domain" description="OmpR/PhoB-type" evidence="9">
    <location>
        <begin position="121"/>
        <end position="216"/>
    </location>
</feature>
<dbReference type="InterPro" id="IPR001867">
    <property type="entry name" value="OmpR/PhoB-type_DNA-bd"/>
</dbReference>
<dbReference type="InterPro" id="IPR039420">
    <property type="entry name" value="WalR-like"/>
</dbReference>
<evidence type="ECO:0000256" key="1">
    <source>
        <dbReference type="ARBA" id="ARBA00022553"/>
    </source>
</evidence>
<gene>
    <name evidence="10" type="ORF">GCM10023321_80460</name>
</gene>
<feature type="domain" description="Response regulatory" evidence="8">
    <location>
        <begin position="1"/>
        <end position="111"/>
    </location>
</feature>
<dbReference type="SUPFAM" id="SSF52172">
    <property type="entry name" value="CheY-like"/>
    <property type="match status" value="1"/>
</dbReference>
<sequence>MLLIEHNDQTANAVAAALDSSGYESLRCRTARAAMAELKETDILLLNLELPEVDGLSFLAELRLATQAPMLVYSRRQDVGSVVIALQCGADDYMVEPVRPLELLARVKAISRRATAAAPPEQLVQVGDMEVRLVARTVAVGGEYVRLTPREFDVLAVLARNAGQPVSRKDIMHEVWGRSSLAISRTLDVHMTALRTKLGRPNLLVTVRGFGYRLGSSPKR</sequence>
<dbReference type="EMBL" id="BAABJP010000063">
    <property type="protein sequence ID" value="GAA5175111.1"/>
    <property type="molecule type" value="Genomic_DNA"/>
</dbReference>
<dbReference type="Pfam" id="PF00486">
    <property type="entry name" value="Trans_reg_C"/>
    <property type="match status" value="1"/>
</dbReference>
<accession>A0ABP9RDG5</accession>
<evidence type="ECO:0000256" key="6">
    <source>
        <dbReference type="PROSITE-ProRule" id="PRU00169"/>
    </source>
</evidence>
<evidence type="ECO:0000256" key="4">
    <source>
        <dbReference type="ARBA" id="ARBA00023125"/>
    </source>
</evidence>
<organism evidence="10 11">
    <name type="scientific">Pseudonocardia eucalypti</name>
    <dbReference type="NCBI Taxonomy" id="648755"/>
    <lineage>
        <taxon>Bacteria</taxon>
        <taxon>Bacillati</taxon>
        <taxon>Actinomycetota</taxon>
        <taxon>Actinomycetes</taxon>
        <taxon>Pseudonocardiales</taxon>
        <taxon>Pseudonocardiaceae</taxon>
        <taxon>Pseudonocardia</taxon>
    </lineage>
</organism>
<evidence type="ECO:0000256" key="3">
    <source>
        <dbReference type="ARBA" id="ARBA00023015"/>
    </source>
</evidence>
<keyword evidence="11" id="KW-1185">Reference proteome</keyword>
<comment type="caution">
    <text evidence="10">The sequence shown here is derived from an EMBL/GenBank/DDBJ whole genome shotgun (WGS) entry which is preliminary data.</text>
</comment>
<dbReference type="InterPro" id="IPR011006">
    <property type="entry name" value="CheY-like_superfamily"/>
</dbReference>
<evidence type="ECO:0000313" key="10">
    <source>
        <dbReference type="EMBL" id="GAA5175111.1"/>
    </source>
</evidence>
<dbReference type="Gene3D" id="1.10.10.10">
    <property type="entry name" value="Winged helix-like DNA-binding domain superfamily/Winged helix DNA-binding domain"/>
    <property type="match status" value="1"/>
</dbReference>
<evidence type="ECO:0000256" key="7">
    <source>
        <dbReference type="PROSITE-ProRule" id="PRU01091"/>
    </source>
</evidence>
<evidence type="ECO:0000259" key="8">
    <source>
        <dbReference type="PROSITE" id="PS50110"/>
    </source>
</evidence>
<keyword evidence="4 7" id="KW-0238">DNA-binding</keyword>
<dbReference type="Gene3D" id="3.40.50.2300">
    <property type="match status" value="1"/>
</dbReference>
<dbReference type="RefSeq" id="WP_345703537.1">
    <property type="nucleotide sequence ID" value="NZ_BAABJP010000063.1"/>
</dbReference>
<dbReference type="SMART" id="SM00448">
    <property type="entry name" value="REC"/>
    <property type="match status" value="1"/>
</dbReference>
<dbReference type="Gene3D" id="6.10.250.690">
    <property type="match status" value="1"/>
</dbReference>